<dbReference type="PIRSF" id="PIRSF004649">
    <property type="entry name" value="MlaC"/>
    <property type="match status" value="1"/>
</dbReference>
<dbReference type="InterPro" id="IPR008869">
    <property type="entry name" value="MlaC/ttg2D"/>
</dbReference>
<evidence type="ECO:0000256" key="1">
    <source>
        <dbReference type="SAM" id="SignalP"/>
    </source>
</evidence>
<comment type="caution">
    <text evidence="2">The sequence shown here is derived from an EMBL/GenBank/DDBJ whole genome shotgun (WGS) entry which is preliminary data.</text>
</comment>
<organism evidence="2 3">
    <name type="scientific">Desulfatitalea alkaliphila</name>
    <dbReference type="NCBI Taxonomy" id="2929485"/>
    <lineage>
        <taxon>Bacteria</taxon>
        <taxon>Pseudomonadati</taxon>
        <taxon>Thermodesulfobacteriota</taxon>
        <taxon>Desulfobacteria</taxon>
        <taxon>Desulfobacterales</taxon>
        <taxon>Desulfosarcinaceae</taxon>
        <taxon>Desulfatitalea</taxon>
    </lineage>
</organism>
<keyword evidence="1" id="KW-0732">Signal</keyword>
<evidence type="ECO:0000313" key="2">
    <source>
        <dbReference type="EMBL" id="MCJ8502850.1"/>
    </source>
</evidence>
<dbReference type="EMBL" id="JALJRB010000035">
    <property type="protein sequence ID" value="MCJ8502850.1"/>
    <property type="molecule type" value="Genomic_DNA"/>
</dbReference>
<dbReference type="RefSeq" id="WP_246914296.1">
    <property type="nucleotide sequence ID" value="NZ_JALJRB010000035.1"/>
</dbReference>
<proteinExistence type="predicted"/>
<sequence>MGIKPMVITLIVLSLWVGAAAAAVASPSPMETVRERIDQVIAVLNDPAGADSAHRAAQRDRLWEIASPMFDFVEISRRTVGPKWQEFSDDEKARFTDVFTRFLGNTYLDRVQGEYQNEKIEYVQELVREPLALVRTKLVREAVEMPIDYRMRQTDGQWKIYDILVENGVSIVQNYRVQFQSILQKESPAALIQRLEQRLEEQGR</sequence>
<dbReference type="Proteomes" id="UP001165427">
    <property type="component" value="Unassembled WGS sequence"/>
</dbReference>
<evidence type="ECO:0000313" key="3">
    <source>
        <dbReference type="Proteomes" id="UP001165427"/>
    </source>
</evidence>
<feature type="signal peptide" evidence="1">
    <location>
        <begin position="1"/>
        <end position="25"/>
    </location>
</feature>
<accession>A0AA41R7W0</accession>
<dbReference type="PANTHER" id="PTHR36573:SF1">
    <property type="entry name" value="INTERMEMBRANE PHOSPHOLIPID TRANSPORT SYSTEM BINDING PROTEIN MLAC"/>
    <property type="match status" value="1"/>
</dbReference>
<gene>
    <name evidence="2" type="ORF">MRX98_19900</name>
</gene>
<feature type="chain" id="PRO_5041252791" evidence="1">
    <location>
        <begin position="26"/>
        <end position="204"/>
    </location>
</feature>
<dbReference type="Pfam" id="PF05494">
    <property type="entry name" value="MlaC"/>
    <property type="match status" value="1"/>
</dbReference>
<protein>
    <submittedName>
        <fullName evidence="2">ABC transporter substrate-binding protein</fullName>
    </submittedName>
</protein>
<name>A0AA41R7W0_9BACT</name>
<keyword evidence="3" id="KW-1185">Reference proteome</keyword>
<dbReference type="PANTHER" id="PTHR36573">
    <property type="entry name" value="INTERMEMBRANE PHOSPHOLIPID TRANSPORT SYSTEM BINDING PROTEIN MLAC"/>
    <property type="match status" value="1"/>
</dbReference>
<reference evidence="2" key="1">
    <citation type="submission" date="2022-04" db="EMBL/GenBank/DDBJ databases">
        <title>Desulfatitalea alkaliphila sp. nov., a novel anaerobic sulfate-reducing bacterium isolated from terrestrial mud volcano, Taman Peninsula, Russia.</title>
        <authorList>
            <person name="Khomyakova M.A."/>
            <person name="Merkel A.Y."/>
            <person name="Slobodkin A.I."/>
        </authorList>
    </citation>
    <scope>NUCLEOTIDE SEQUENCE</scope>
    <source>
        <strain evidence="2">M08but</strain>
    </source>
</reference>
<dbReference type="AlphaFoldDB" id="A0AA41R7W0"/>
<dbReference type="Gene3D" id="3.10.450.710">
    <property type="entry name" value="Tgt2/MlaC"/>
    <property type="match status" value="1"/>
</dbReference>
<dbReference type="InterPro" id="IPR042245">
    <property type="entry name" value="Tgt2/MlaC_sf"/>
</dbReference>